<gene>
    <name evidence="2" type="ORF">DARMORV10_A03P08210.1</name>
</gene>
<sequence length="34" mass="3922">MKSDDETAKLALTEEETRVEDEDDTSMEEESDSR</sequence>
<accession>A0A816V0C9</accession>
<proteinExistence type="predicted"/>
<organism evidence="2">
    <name type="scientific">Brassica napus</name>
    <name type="common">Rape</name>
    <dbReference type="NCBI Taxonomy" id="3708"/>
    <lineage>
        <taxon>Eukaryota</taxon>
        <taxon>Viridiplantae</taxon>
        <taxon>Streptophyta</taxon>
        <taxon>Embryophyta</taxon>
        <taxon>Tracheophyta</taxon>
        <taxon>Spermatophyta</taxon>
        <taxon>Magnoliopsida</taxon>
        <taxon>eudicotyledons</taxon>
        <taxon>Gunneridae</taxon>
        <taxon>Pentapetalae</taxon>
        <taxon>rosids</taxon>
        <taxon>malvids</taxon>
        <taxon>Brassicales</taxon>
        <taxon>Brassicaceae</taxon>
        <taxon>Brassiceae</taxon>
        <taxon>Brassica</taxon>
    </lineage>
</organism>
<dbReference type="Gramene" id="CDX78731">
    <property type="protein sequence ID" value="CDX78731"/>
    <property type="gene ID" value="GSBRNA2T00130159001"/>
</dbReference>
<evidence type="ECO:0000256" key="1">
    <source>
        <dbReference type="SAM" id="MobiDB-lite"/>
    </source>
</evidence>
<dbReference type="EMBL" id="HG994357">
    <property type="protein sequence ID" value="CAF2120018.1"/>
    <property type="molecule type" value="Genomic_DNA"/>
</dbReference>
<evidence type="ECO:0000313" key="2">
    <source>
        <dbReference type="EMBL" id="CAF2120018.1"/>
    </source>
</evidence>
<dbReference type="Proteomes" id="UP001295469">
    <property type="component" value="Chromosome A03"/>
</dbReference>
<feature type="region of interest" description="Disordered" evidence="1">
    <location>
        <begin position="1"/>
        <end position="34"/>
    </location>
</feature>
<name>A0A816V0C9_BRANA</name>
<feature type="compositionally biased region" description="Acidic residues" evidence="1">
    <location>
        <begin position="13"/>
        <end position="34"/>
    </location>
</feature>
<reference evidence="2" key="1">
    <citation type="submission" date="2021-01" db="EMBL/GenBank/DDBJ databases">
        <authorList>
            <consortium name="Genoscope - CEA"/>
            <person name="William W."/>
        </authorList>
    </citation>
    <scope>NUCLEOTIDE SEQUENCE</scope>
</reference>
<dbReference type="AlphaFoldDB" id="A0A816V0C9"/>
<protein>
    <submittedName>
        <fullName evidence="2">(rape) hypothetical protein</fullName>
    </submittedName>
</protein>